<accession>A0A6G1KJ06</accession>
<organism evidence="2 3">
    <name type="scientific">Pleomassaria siparia CBS 279.74</name>
    <dbReference type="NCBI Taxonomy" id="1314801"/>
    <lineage>
        <taxon>Eukaryota</taxon>
        <taxon>Fungi</taxon>
        <taxon>Dikarya</taxon>
        <taxon>Ascomycota</taxon>
        <taxon>Pezizomycotina</taxon>
        <taxon>Dothideomycetes</taxon>
        <taxon>Pleosporomycetidae</taxon>
        <taxon>Pleosporales</taxon>
        <taxon>Pleomassariaceae</taxon>
        <taxon>Pleomassaria</taxon>
    </lineage>
</organism>
<dbReference type="AlphaFoldDB" id="A0A6G1KJ06"/>
<evidence type="ECO:0000313" key="3">
    <source>
        <dbReference type="Proteomes" id="UP000799428"/>
    </source>
</evidence>
<evidence type="ECO:0000256" key="1">
    <source>
        <dbReference type="SAM" id="MobiDB-lite"/>
    </source>
</evidence>
<feature type="region of interest" description="Disordered" evidence="1">
    <location>
        <begin position="74"/>
        <end position="115"/>
    </location>
</feature>
<proteinExistence type="predicted"/>
<gene>
    <name evidence="2" type="ORF">K504DRAFT_489159</name>
</gene>
<dbReference type="EMBL" id="MU005766">
    <property type="protein sequence ID" value="KAF2712824.1"/>
    <property type="molecule type" value="Genomic_DNA"/>
</dbReference>
<evidence type="ECO:0000313" key="2">
    <source>
        <dbReference type="EMBL" id="KAF2712824.1"/>
    </source>
</evidence>
<sequence length="314" mass="34088">MSKRKRRPDVVLDQLSYVKRRKADPHRFCNIHPELVRIWLEPDSGEVLLSSLFAAFCEELLKWKLRSIAENAQELPDPDPLPRSTASTEQAVPPVKSCVVPGSEGSNGSSVPPVERGTVFEGVSTLIDTATTSTTPVVAQETVPDVPARSAGIGTVRSDVSMLGKSEQDRIGARNVESTVAIPPLPRSTSQLPVAGCSALCESTNIPIRAAASAKHQRTALTIVLGHSREPDTIACHAASKEDFHKHWGAEASLPQGRSTVHVVLNPGLHALSCEHGSNEKVAHAHDFDPVRRRSTGRCYYARHGHIDSYCDRQ</sequence>
<reference evidence="2" key="1">
    <citation type="journal article" date="2020" name="Stud. Mycol.">
        <title>101 Dothideomycetes genomes: a test case for predicting lifestyles and emergence of pathogens.</title>
        <authorList>
            <person name="Haridas S."/>
            <person name="Albert R."/>
            <person name="Binder M."/>
            <person name="Bloem J."/>
            <person name="Labutti K."/>
            <person name="Salamov A."/>
            <person name="Andreopoulos B."/>
            <person name="Baker S."/>
            <person name="Barry K."/>
            <person name="Bills G."/>
            <person name="Bluhm B."/>
            <person name="Cannon C."/>
            <person name="Castanera R."/>
            <person name="Culley D."/>
            <person name="Daum C."/>
            <person name="Ezra D."/>
            <person name="Gonzalez J."/>
            <person name="Henrissat B."/>
            <person name="Kuo A."/>
            <person name="Liang C."/>
            <person name="Lipzen A."/>
            <person name="Lutzoni F."/>
            <person name="Magnuson J."/>
            <person name="Mondo S."/>
            <person name="Nolan M."/>
            <person name="Ohm R."/>
            <person name="Pangilinan J."/>
            <person name="Park H.-J."/>
            <person name="Ramirez L."/>
            <person name="Alfaro M."/>
            <person name="Sun H."/>
            <person name="Tritt A."/>
            <person name="Yoshinaga Y."/>
            <person name="Zwiers L.-H."/>
            <person name="Turgeon B."/>
            <person name="Goodwin S."/>
            <person name="Spatafora J."/>
            <person name="Crous P."/>
            <person name="Grigoriev I."/>
        </authorList>
    </citation>
    <scope>NUCLEOTIDE SEQUENCE</scope>
    <source>
        <strain evidence="2">CBS 279.74</strain>
    </source>
</reference>
<name>A0A6G1KJ06_9PLEO</name>
<dbReference type="Proteomes" id="UP000799428">
    <property type="component" value="Unassembled WGS sequence"/>
</dbReference>
<protein>
    <submittedName>
        <fullName evidence="2">Uncharacterized protein</fullName>
    </submittedName>
</protein>
<keyword evidence="3" id="KW-1185">Reference proteome</keyword>